<keyword evidence="2" id="KW-0949">S-adenosyl-L-methionine</keyword>
<dbReference type="CDD" id="cd01335">
    <property type="entry name" value="Radical_SAM"/>
    <property type="match status" value="1"/>
</dbReference>
<dbReference type="InterPro" id="IPR023404">
    <property type="entry name" value="rSAM_horseshoe"/>
</dbReference>
<dbReference type="InterPro" id="IPR006638">
    <property type="entry name" value="Elp3/MiaA/NifB-like_rSAM"/>
</dbReference>
<dbReference type="InterPro" id="IPR058240">
    <property type="entry name" value="rSAM_sf"/>
</dbReference>
<dbReference type="InterPro" id="IPR007197">
    <property type="entry name" value="rSAM"/>
</dbReference>
<feature type="domain" description="Elp3/MiaA/NifB-like radical SAM core" evidence="6">
    <location>
        <begin position="2"/>
        <end position="198"/>
    </location>
</feature>
<dbReference type="AlphaFoldDB" id="A0A9X3N5K9"/>
<dbReference type="InterPro" id="IPR023984">
    <property type="entry name" value="rSAM_ocin_1"/>
</dbReference>
<dbReference type="GO" id="GO:0046872">
    <property type="term" value="F:metal ion binding"/>
    <property type="evidence" value="ECO:0007669"/>
    <property type="project" value="UniProtKB-KW"/>
</dbReference>
<evidence type="ECO:0000256" key="5">
    <source>
        <dbReference type="ARBA" id="ARBA00023014"/>
    </source>
</evidence>
<dbReference type="InterPro" id="IPR051198">
    <property type="entry name" value="BchE-like"/>
</dbReference>
<organism evidence="7 8">
    <name type="scientific">Solirubrobacter ginsenosidimutans</name>
    <dbReference type="NCBI Taxonomy" id="490573"/>
    <lineage>
        <taxon>Bacteria</taxon>
        <taxon>Bacillati</taxon>
        <taxon>Actinomycetota</taxon>
        <taxon>Thermoleophilia</taxon>
        <taxon>Solirubrobacterales</taxon>
        <taxon>Solirubrobacteraceae</taxon>
        <taxon>Solirubrobacter</taxon>
    </lineage>
</organism>
<evidence type="ECO:0000313" key="8">
    <source>
        <dbReference type="Proteomes" id="UP001149140"/>
    </source>
</evidence>
<reference evidence="7" key="1">
    <citation type="submission" date="2022-10" db="EMBL/GenBank/DDBJ databases">
        <title>The WGS of Solirubrobacter ginsenosidimutans DSM 21036.</title>
        <authorList>
            <person name="Jiang Z."/>
        </authorList>
    </citation>
    <scope>NUCLEOTIDE SEQUENCE</scope>
    <source>
        <strain evidence="7">DSM 21036</strain>
    </source>
</reference>
<evidence type="ECO:0000313" key="7">
    <source>
        <dbReference type="EMBL" id="MDA0167435.1"/>
    </source>
</evidence>
<dbReference type="GO" id="GO:0003824">
    <property type="term" value="F:catalytic activity"/>
    <property type="evidence" value="ECO:0007669"/>
    <property type="project" value="InterPro"/>
</dbReference>
<proteinExistence type="predicted"/>
<feature type="non-terminal residue" evidence="7">
    <location>
        <position position="1"/>
    </location>
</feature>
<evidence type="ECO:0000256" key="3">
    <source>
        <dbReference type="ARBA" id="ARBA00022723"/>
    </source>
</evidence>
<dbReference type="SMART" id="SM00729">
    <property type="entry name" value="Elp3"/>
    <property type="match status" value="1"/>
</dbReference>
<keyword evidence="8" id="KW-1185">Reference proteome</keyword>
<protein>
    <submittedName>
        <fullName evidence="7">RiPP maturation radical SAM C-methyltransferase</fullName>
    </submittedName>
</protein>
<dbReference type="Gene3D" id="3.80.30.20">
    <property type="entry name" value="tm_1862 like domain"/>
    <property type="match status" value="1"/>
</dbReference>
<comment type="caution">
    <text evidence="7">The sequence shown here is derived from an EMBL/GenBank/DDBJ whole genome shotgun (WGS) entry which is preliminary data.</text>
</comment>
<sequence length="338" mass="39685">EKHHCTFCGLNGLGMGFRSKSPERIRSELSELASRHRITFFEATDNILDMRHVQSLLGAIAESREDYRFFYEIKANLTQPQIRALHRGGVRWVQPGIESLNTHVLTLMHKGATMLQNVRLLKWCRYYNIRVSWNLIWGFPGETEDDYTAELDVLHSLTHLEPAHACTRIWLERFSPYFTDRHTYPLHTLHAEASYHHAYPITNLNHDKIAYFFDYQMDNTLPDSAHTNTQTFITNWQTRYHSNHRETLTYRRTSDSILIDDTRHNTPTGTTEYHGPLARAYEYCTDTMRTPTQIATHLNHTVTPDEIRQAFTHPCQHRFMLTENDRYLALALPTNPNW</sequence>
<evidence type="ECO:0000259" key="6">
    <source>
        <dbReference type="SMART" id="SM00729"/>
    </source>
</evidence>
<keyword evidence="5" id="KW-0411">Iron-sulfur</keyword>
<name>A0A9X3N5K9_9ACTN</name>
<dbReference type="PANTHER" id="PTHR43409:SF7">
    <property type="entry name" value="BLL1977 PROTEIN"/>
    <property type="match status" value="1"/>
</dbReference>
<dbReference type="GO" id="GO:0005829">
    <property type="term" value="C:cytosol"/>
    <property type="evidence" value="ECO:0007669"/>
    <property type="project" value="TreeGrafter"/>
</dbReference>
<accession>A0A9X3N5K9</accession>
<evidence type="ECO:0000256" key="2">
    <source>
        <dbReference type="ARBA" id="ARBA00022691"/>
    </source>
</evidence>
<dbReference type="RefSeq" id="WP_270046755.1">
    <property type="nucleotide sequence ID" value="NZ_JAPDOD010000135.1"/>
</dbReference>
<keyword evidence="4" id="KW-0408">Iron</keyword>
<dbReference type="Proteomes" id="UP001149140">
    <property type="component" value="Unassembled WGS sequence"/>
</dbReference>
<gene>
    <name evidence="7" type="ORF">OM076_44665</name>
</gene>
<comment type="cofactor">
    <cofactor evidence="1">
        <name>[4Fe-4S] cluster</name>
        <dbReference type="ChEBI" id="CHEBI:49883"/>
    </cofactor>
</comment>
<dbReference type="SUPFAM" id="SSF102114">
    <property type="entry name" value="Radical SAM enzymes"/>
    <property type="match status" value="1"/>
</dbReference>
<dbReference type="EMBL" id="JAPDOD010000135">
    <property type="protein sequence ID" value="MDA0167435.1"/>
    <property type="molecule type" value="Genomic_DNA"/>
</dbReference>
<dbReference type="Pfam" id="PF04055">
    <property type="entry name" value="Radical_SAM"/>
    <property type="match status" value="1"/>
</dbReference>
<dbReference type="PANTHER" id="PTHR43409">
    <property type="entry name" value="ANAEROBIC MAGNESIUM-PROTOPORPHYRIN IX MONOMETHYL ESTER CYCLASE-RELATED"/>
    <property type="match status" value="1"/>
</dbReference>
<evidence type="ECO:0000256" key="4">
    <source>
        <dbReference type="ARBA" id="ARBA00023004"/>
    </source>
</evidence>
<keyword evidence="3" id="KW-0479">Metal-binding</keyword>
<dbReference type="NCBIfam" id="TIGR03975">
    <property type="entry name" value="rSAM_ocin_1"/>
    <property type="match status" value="1"/>
</dbReference>
<evidence type="ECO:0000256" key="1">
    <source>
        <dbReference type="ARBA" id="ARBA00001966"/>
    </source>
</evidence>
<dbReference type="GO" id="GO:0051536">
    <property type="term" value="F:iron-sulfur cluster binding"/>
    <property type="evidence" value="ECO:0007669"/>
    <property type="project" value="UniProtKB-KW"/>
</dbReference>